<organism evidence="2 3">
    <name type="scientific">Bursaphelenchus okinawaensis</name>
    <dbReference type="NCBI Taxonomy" id="465554"/>
    <lineage>
        <taxon>Eukaryota</taxon>
        <taxon>Metazoa</taxon>
        <taxon>Ecdysozoa</taxon>
        <taxon>Nematoda</taxon>
        <taxon>Chromadorea</taxon>
        <taxon>Rhabditida</taxon>
        <taxon>Tylenchina</taxon>
        <taxon>Tylenchomorpha</taxon>
        <taxon>Aphelenchoidea</taxon>
        <taxon>Aphelenchoididae</taxon>
        <taxon>Bursaphelenchus</taxon>
    </lineage>
</organism>
<protein>
    <submittedName>
        <fullName evidence="2">Uncharacterized protein</fullName>
    </submittedName>
</protein>
<feature type="transmembrane region" description="Helical" evidence="1">
    <location>
        <begin position="12"/>
        <end position="34"/>
    </location>
</feature>
<evidence type="ECO:0000313" key="2">
    <source>
        <dbReference type="EMBL" id="CAD5229549.1"/>
    </source>
</evidence>
<dbReference type="EMBL" id="CAJFDH010000006">
    <property type="protein sequence ID" value="CAD5229549.1"/>
    <property type="molecule type" value="Genomic_DNA"/>
</dbReference>
<gene>
    <name evidence="2" type="ORF">BOKJ2_LOCUS13608</name>
</gene>
<evidence type="ECO:0000313" key="3">
    <source>
        <dbReference type="Proteomes" id="UP000614601"/>
    </source>
</evidence>
<comment type="caution">
    <text evidence="2">The sequence shown here is derived from an EMBL/GenBank/DDBJ whole genome shotgun (WGS) entry which is preliminary data.</text>
</comment>
<dbReference type="OrthoDB" id="10267854at2759"/>
<keyword evidence="1" id="KW-0812">Transmembrane</keyword>
<proteinExistence type="predicted"/>
<accession>A0A811LQ63</accession>
<keyword evidence="3" id="KW-1185">Reference proteome</keyword>
<dbReference type="EMBL" id="CAJFCW020000006">
    <property type="protein sequence ID" value="CAG9126954.1"/>
    <property type="molecule type" value="Genomic_DNA"/>
</dbReference>
<sequence length="166" mass="18235">MSHKDIKDRTLAALMAILAFLSVAAVLGLANYIYDGWVCAEKTALFNNQPTVSSYQSKSAAEKNYRILHVNDPECCLVIPECSDCQDRQKGTVTTVITSSIDVFELLGEEGFSLCDQLSVGRTTIVTDTLGVTRNKKAKNFVICNENTIVTSVNLPFAQLETYCPQ</sequence>
<evidence type="ECO:0000256" key="1">
    <source>
        <dbReference type="SAM" id="Phobius"/>
    </source>
</evidence>
<keyword evidence="1" id="KW-0472">Membrane</keyword>
<dbReference type="AlphaFoldDB" id="A0A811LQ63"/>
<name>A0A811LQ63_9BILA</name>
<keyword evidence="1" id="KW-1133">Transmembrane helix</keyword>
<dbReference type="Proteomes" id="UP000614601">
    <property type="component" value="Unassembled WGS sequence"/>
</dbReference>
<dbReference type="Proteomes" id="UP000783686">
    <property type="component" value="Unassembled WGS sequence"/>
</dbReference>
<reference evidence="2" key="1">
    <citation type="submission" date="2020-09" db="EMBL/GenBank/DDBJ databases">
        <authorList>
            <person name="Kikuchi T."/>
        </authorList>
    </citation>
    <scope>NUCLEOTIDE SEQUENCE</scope>
    <source>
        <strain evidence="2">SH1</strain>
    </source>
</reference>